<dbReference type="Pfam" id="PF01925">
    <property type="entry name" value="TauE"/>
    <property type="match status" value="1"/>
</dbReference>
<proteinExistence type="inferred from homology"/>
<protein>
    <recommendedName>
        <fullName evidence="6">Probable membrane transporter protein</fullName>
    </recommendedName>
</protein>
<sequence length="291" mass="28885">MTTVAPHVLWLTLVLAVLVGVSLGLLGGGGSILTVPLLVYVTGLEAKEAIATSLVVVGVTSAAGMLGHAREHRVRWRTGLLFGLAGLAGAFLGGLLGGRLPGTVLLVAFAAMMLVTAVAMLRGRREVTPRTGDVPVLHVVGEGLVVGVVTGLVGAGGGFLVVPALVLLGGLPMGVAVGTSLLVIAMKSFGGVAGYLGSVQPDWVLVAGVTVAAVLGGLVGGRLVGRVPEDGLRRGFGWFVLVMGVVVLGQELPSGAAVPALAAVGTAGVAAAVCWRLVAGCPLRRLLDAGG</sequence>
<dbReference type="InterPro" id="IPR002781">
    <property type="entry name" value="TM_pro_TauE-like"/>
</dbReference>
<dbReference type="GO" id="GO:0005886">
    <property type="term" value="C:plasma membrane"/>
    <property type="evidence" value="ECO:0007669"/>
    <property type="project" value="UniProtKB-SubCell"/>
</dbReference>
<evidence type="ECO:0000256" key="2">
    <source>
        <dbReference type="ARBA" id="ARBA00009142"/>
    </source>
</evidence>
<evidence type="ECO:0000256" key="3">
    <source>
        <dbReference type="ARBA" id="ARBA00022692"/>
    </source>
</evidence>
<feature type="transmembrane region" description="Helical" evidence="6">
    <location>
        <begin position="12"/>
        <end position="42"/>
    </location>
</feature>
<feature type="transmembrane region" description="Helical" evidence="6">
    <location>
        <begin position="258"/>
        <end position="278"/>
    </location>
</feature>
<dbReference type="PANTHER" id="PTHR43701">
    <property type="entry name" value="MEMBRANE TRANSPORTER PROTEIN MJ0441-RELATED"/>
    <property type="match status" value="1"/>
</dbReference>
<keyword evidence="6" id="KW-1003">Cell membrane</keyword>
<dbReference type="RefSeq" id="WP_211603820.1">
    <property type="nucleotide sequence ID" value="NZ_JAGSNF010000019.1"/>
</dbReference>
<accession>A0A941D9B3</accession>
<name>A0A941D9B3_9MICO</name>
<evidence type="ECO:0000256" key="5">
    <source>
        <dbReference type="ARBA" id="ARBA00023136"/>
    </source>
</evidence>
<dbReference type="EMBL" id="JAGSNF010000019">
    <property type="protein sequence ID" value="MBR7744298.1"/>
    <property type="molecule type" value="Genomic_DNA"/>
</dbReference>
<feature type="transmembrane region" description="Helical" evidence="6">
    <location>
        <begin position="104"/>
        <end position="123"/>
    </location>
</feature>
<keyword evidence="4 6" id="KW-1133">Transmembrane helix</keyword>
<evidence type="ECO:0000256" key="6">
    <source>
        <dbReference type="RuleBase" id="RU363041"/>
    </source>
</evidence>
<organism evidence="7 8">
    <name type="scientific">Phycicoccus avicenniae</name>
    <dbReference type="NCBI Taxonomy" id="2828860"/>
    <lineage>
        <taxon>Bacteria</taxon>
        <taxon>Bacillati</taxon>
        <taxon>Actinomycetota</taxon>
        <taxon>Actinomycetes</taxon>
        <taxon>Micrococcales</taxon>
        <taxon>Intrasporangiaceae</taxon>
        <taxon>Phycicoccus</taxon>
    </lineage>
</organism>
<feature type="transmembrane region" description="Helical" evidence="6">
    <location>
        <begin position="236"/>
        <end position="252"/>
    </location>
</feature>
<feature type="transmembrane region" description="Helical" evidence="6">
    <location>
        <begin position="203"/>
        <end position="224"/>
    </location>
</feature>
<evidence type="ECO:0000313" key="7">
    <source>
        <dbReference type="EMBL" id="MBR7744298.1"/>
    </source>
</evidence>
<dbReference type="PANTHER" id="PTHR43701:SF2">
    <property type="entry name" value="MEMBRANE TRANSPORTER PROTEIN YJNA-RELATED"/>
    <property type="match status" value="1"/>
</dbReference>
<feature type="transmembrane region" description="Helical" evidence="6">
    <location>
        <begin position="79"/>
        <end position="97"/>
    </location>
</feature>
<reference evidence="7" key="1">
    <citation type="submission" date="2021-04" db="EMBL/GenBank/DDBJ databases">
        <title>Phycicoccus avicenniae sp. nov., a novel endophytic actinomycetes isolated from branch of Avicennia mariana.</title>
        <authorList>
            <person name="Tuo L."/>
        </authorList>
    </citation>
    <scope>NUCLEOTIDE SEQUENCE</scope>
    <source>
        <strain evidence="7">BSK3Z-2</strain>
    </source>
</reference>
<dbReference type="AlphaFoldDB" id="A0A941D9B3"/>
<feature type="transmembrane region" description="Helical" evidence="6">
    <location>
        <begin position="49"/>
        <end position="67"/>
    </location>
</feature>
<evidence type="ECO:0000256" key="4">
    <source>
        <dbReference type="ARBA" id="ARBA00022989"/>
    </source>
</evidence>
<gene>
    <name evidence="7" type="ORF">KC207_13470</name>
</gene>
<keyword evidence="3 6" id="KW-0812">Transmembrane</keyword>
<comment type="caution">
    <text evidence="7">The sequence shown here is derived from an EMBL/GenBank/DDBJ whole genome shotgun (WGS) entry which is preliminary data.</text>
</comment>
<dbReference type="InterPro" id="IPR051598">
    <property type="entry name" value="TSUP/Inactive_protease-like"/>
</dbReference>
<keyword evidence="5 6" id="KW-0472">Membrane</keyword>
<evidence type="ECO:0000313" key="8">
    <source>
        <dbReference type="Proteomes" id="UP000677016"/>
    </source>
</evidence>
<dbReference type="Proteomes" id="UP000677016">
    <property type="component" value="Unassembled WGS sequence"/>
</dbReference>
<feature type="transmembrane region" description="Helical" evidence="6">
    <location>
        <begin position="143"/>
        <end position="168"/>
    </location>
</feature>
<evidence type="ECO:0000256" key="1">
    <source>
        <dbReference type="ARBA" id="ARBA00004141"/>
    </source>
</evidence>
<comment type="similarity">
    <text evidence="2 6">Belongs to the 4-toluene sulfonate uptake permease (TSUP) (TC 2.A.102) family.</text>
</comment>
<comment type="subcellular location">
    <subcellularLocation>
        <location evidence="6">Cell membrane</location>
        <topology evidence="6">Multi-pass membrane protein</topology>
    </subcellularLocation>
    <subcellularLocation>
        <location evidence="1">Membrane</location>
        <topology evidence="1">Multi-pass membrane protein</topology>
    </subcellularLocation>
</comment>
<keyword evidence="8" id="KW-1185">Reference proteome</keyword>